<gene>
    <name evidence="1" type="ORF">AUC60_19990</name>
</gene>
<dbReference type="Proteomes" id="UP000195440">
    <property type="component" value="Unassembled WGS sequence"/>
</dbReference>
<name>A0A1Y3NX64_9PSED</name>
<comment type="caution">
    <text evidence="1">The sequence shown here is derived from an EMBL/GenBank/DDBJ whole genome shotgun (WGS) entry which is preliminary data.</text>
</comment>
<dbReference type="AlphaFoldDB" id="A0A1Y3NX64"/>
<keyword evidence="2" id="KW-1185">Reference proteome</keyword>
<reference evidence="1 2" key="1">
    <citation type="journal article" date="2017" name="Syst. Appl. Microbiol.">
        <title>Pseudomonas caspiana sp. nov., a citrus pathogen in the Pseudomonas syringae phylogenetic group.</title>
        <authorList>
            <person name="Busquets A."/>
            <person name="Gomila M."/>
            <person name="Beiki F."/>
            <person name="Mulet M."/>
            <person name="Rahimian H."/>
            <person name="Garcia-Valdes E."/>
            <person name="Lalucat J."/>
        </authorList>
    </citation>
    <scope>NUCLEOTIDE SEQUENCE [LARGE SCALE GENOMIC DNA]</scope>
    <source>
        <strain evidence="1 2">FBF102</strain>
    </source>
</reference>
<accession>A0A1Y3NX64</accession>
<evidence type="ECO:0000313" key="2">
    <source>
        <dbReference type="Proteomes" id="UP000195440"/>
    </source>
</evidence>
<protein>
    <submittedName>
        <fullName evidence="1">Uncharacterized protein</fullName>
    </submittedName>
</protein>
<organism evidence="1 2">
    <name type="scientific">Pseudomonas caspiana</name>
    <dbReference type="NCBI Taxonomy" id="1451454"/>
    <lineage>
        <taxon>Bacteria</taxon>
        <taxon>Pseudomonadati</taxon>
        <taxon>Pseudomonadota</taxon>
        <taxon>Gammaproteobacteria</taxon>
        <taxon>Pseudomonadales</taxon>
        <taxon>Pseudomonadaceae</taxon>
        <taxon>Pseudomonas</taxon>
    </lineage>
</organism>
<proteinExistence type="predicted"/>
<sequence length="59" mass="6462">MLKCFEARLARALLFLGVAKTMFNRKTLQLAPDEVGTSTLCVPYNTVIASKLGSCKGKR</sequence>
<evidence type="ECO:0000313" key="1">
    <source>
        <dbReference type="EMBL" id="OUM72205.1"/>
    </source>
</evidence>
<dbReference type="EMBL" id="LOHF01000019">
    <property type="protein sequence ID" value="OUM72205.1"/>
    <property type="molecule type" value="Genomic_DNA"/>
</dbReference>